<name>A0A562ZWJ7_9BURK</name>
<sequence>MNLLSRPDLIDRLAAAYALGTLRGGARRRFEELARRSPAVRVQVQVWQERFMSITELQHAQAPDANVWKRIENVIAAEGRPAAAPAAAPASPAETLLRALGLWRLGAVVGAVATVAAVAVALNLRGDLQGTQTELAQLQQQGRMLAQQNATLTAQLAAQPDIRYVSVLHDDKATPTMLVTYDPKHNTLTLKRVGSYQEAGDKSLQLWAIPAAGAPRSLGVMGADAVAKLAAAEQVVGQSPLLAVSLEPKGGVPGEGGPTGPVIFKGAVLQTPL</sequence>
<dbReference type="PANTHER" id="PTHR37461">
    <property type="entry name" value="ANTI-SIGMA-K FACTOR RSKA"/>
    <property type="match status" value="1"/>
</dbReference>
<dbReference type="EMBL" id="VOBQ01000002">
    <property type="protein sequence ID" value="TWO72970.1"/>
    <property type="molecule type" value="Genomic_DNA"/>
</dbReference>
<dbReference type="InterPro" id="IPR018764">
    <property type="entry name" value="RskA_C"/>
</dbReference>
<dbReference type="OrthoDB" id="8617430at2"/>
<feature type="domain" description="Anti-sigma K factor RskA C-terminal" evidence="2">
    <location>
        <begin position="111"/>
        <end position="262"/>
    </location>
</feature>
<dbReference type="Pfam" id="PF10099">
    <property type="entry name" value="RskA_C"/>
    <property type="match status" value="1"/>
</dbReference>
<reference evidence="3 4" key="1">
    <citation type="submission" date="2019-07" db="EMBL/GenBank/DDBJ databases">
        <title>Caenimonas sedimenti sp. nov., isolated from activated sludge.</title>
        <authorList>
            <person name="Xu J."/>
        </authorList>
    </citation>
    <scope>NUCLEOTIDE SEQUENCE [LARGE SCALE GENOMIC DNA]</scope>
    <source>
        <strain evidence="3 4">HX-9-20</strain>
    </source>
</reference>
<dbReference type="RefSeq" id="WP_145890323.1">
    <property type="nucleotide sequence ID" value="NZ_VOBQ01000002.1"/>
</dbReference>
<proteinExistence type="predicted"/>
<accession>A0A562ZWJ7</accession>
<dbReference type="InterPro" id="IPR051474">
    <property type="entry name" value="Anti-sigma-K/W_factor"/>
</dbReference>
<dbReference type="GO" id="GO:0005886">
    <property type="term" value="C:plasma membrane"/>
    <property type="evidence" value="ECO:0007669"/>
    <property type="project" value="InterPro"/>
</dbReference>
<evidence type="ECO:0000256" key="1">
    <source>
        <dbReference type="SAM" id="Coils"/>
    </source>
</evidence>
<gene>
    <name evidence="3" type="ORF">FN976_01635</name>
</gene>
<comment type="caution">
    <text evidence="3">The sequence shown here is derived from an EMBL/GenBank/DDBJ whole genome shotgun (WGS) entry which is preliminary data.</text>
</comment>
<evidence type="ECO:0000313" key="4">
    <source>
        <dbReference type="Proteomes" id="UP000318199"/>
    </source>
</evidence>
<evidence type="ECO:0000259" key="2">
    <source>
        <dbReference type="Pfam" id="PF10099"/>
    </source>
</evidence>
<feature type="coiled-coil region" evidence="1">
    <location>
        <begin position="121"/>
        <end position="155"/>
    </location>
</feature>
<dbReference type="Proteomes" id="UP000318199">
    <property type="component" value="Unassembled WGS sequence"/>
</dbReference>
<dbReference type="PANTHER" id="PTHR37461:SF1">
    <property type="entry name" value="ANTI-SIGMA-K FACTOR RSKA"/>
    <property type="match status" value="1"/>
</dbReference>
<keyword evidence="1" id="KW-0175">Coiled coil</keyword>
<organism evidence="3 4">
    <name type="scientific">Caenimonas sedimenti</name>
    <dbReference type="NCBI Taxonomy" id="2596921"/>
    <lineage>
        <taxon>Bacteria</taxon>
        <taxon>Pseudomonadati</taxon>
        <taxon>Pseudomonadota</taxon>
        <taxon>Betaproteobacteria</taxon>
        <taxon>Burkholderiales</taxon>
        <taxon>Comamonadaceae</taxon>
        <taxon>Caenimonas</taxon>
    </lineage>
</organism>
<evidence type="ECO:0000313" key="3">
    <source>
        <dbReference type="EMBL" id="TWO72970.1"/>
    </source>
</evidence>
<protein>
    <submittedName>
        <fullName evidence="3">RNA polymerase subunit sigma-70</fullName>
    </submittedName>
</protein>
<dbReference type="AlphaFoldDB" id="A0A562ZWJ7"/>
<dbReference type="GO" id="GO:0006417">
    <property type="term" value="P:regulation of translation"/>
    <property type="evidence" value="ECO:0007669"/>
    <property type="project" value="TreeGrafter"/>
</dbReference>
<keyword evidence="4" id="KW-1185">Reference proteome</keyword>
<dbReference type="GO" id="GO:0016989">
    <property type="term" value="F:sigma factor antagonist activity"/>
    <property type="evidence" value="ECO:0007669"/>
    <property type="project" value="TreeGrafter"/>
</dbReference>